<reference evidence="2" key="1">
    <citation type="submission" date="2021-02" db="EMBL/GenBank/DDBJ databases">
        <authorList>
            <person name="Nowell W R."/>
        </authorList>
    </citation>
    <scope>NUCLEOTIDE SEQUENCE</scope>
</reference>
<evidence type="ECO:0000313" key="2">
    <source>
        <dbReference type="EMBL" id="CAF4191722.1"/>
    </source>
</evidence>
<sequence>MPSKSRIWCAHPYHDEVLPNGKKRFSKVGAKPSHPKGKRLISEELAKFINNHNEAILNGSSKQLSKADYLCSPCFVKERNRYMIDEQADMDIDDSQGSFNYDNLDSGSDNQQNSPMDDDYVRLEQEDAKLKLNQVFDRNTKQVANAVDETYFKLKEFSNILLPRSRHNNEPRTLSSLDLSIDDAIWILDRLRELFSISDDNEQQRLMTMLPPEWGRDRISNWFRGSQHHARQSIELRTTTGDFSRPEDRRGNKPLDNQIELAVYNFYISDEISRETSYKKQVIHPPPFRTPVPLRFLHLTIGETFEQFKMKYPNMEISRSKFFSLRPTWAVSKSLQQLVTIKQLVEKTICTFPSEHCYYRLCTNCLHLKASDILSDGIDVEIQDSASWSIWKKLNSRYELLRLTGTFRALLEEIDNLWLNFITHSFYTREQREYIAFIKENSSITTFAVVQVDFAQNFVFVIQREVQSAYYSRQQVTIFTVYIKIGEEHRNMVIISDYLAHDTRFVYSGQKIIIDFLRKEYPNISKINYVSDGASAHFKNKYNIHNLAHHHQDFQIEASWTFSSSGHGKGPCDGLGAVVKSTATQHLLKGGPNASFSTPKQFFEWCLEKNDRMVVARSRRIEASNCPSTYMSEPNRPIEVRWLSADTINNEFENRLMPRWNLLSSKTSIFNRSKSPRLCNLTISTEQFRARLIDNPEQLLNGHIRISSQQLLDIQNIWDEE</sequence>
<comment type="caution">
    <text evidence="2">The sequence shown here is derived from an EMBL/GenBank/DDBJ whole genome shotgun (WGS) entry which is preliminary data.</text>
</comment>
<proteinExistence type="predicted"/>
<dbReference type="PANTHER" id="PTHR46601">
    <property type="entry name" value="ULP_PROTEASE DOMAIN-CONTAINING PROTEIN"/>
    <property type="match status" value="1"/>
</dbReference>
<accession>A0A820AMH4</accession>
<organism evidence="2 3">
    <name type="scientific">Rotaria sordida</name>
    <dbReference type="NCBI Taxonomy" id="392033"/>
    <lineage>
        <taxon>Eukaryota</taxon>
        <taxon>Metazoa</taxon>
        <taxon>Spiralia</taxon>
        <taxon>Gnathifera</taxon>
        <taxon>Rotifera</taxon>
        <taxon>Eurotatoria</taxon>
        <taxon>Bdelloidea</taxon>
        <taxon>Philodinida</taxon>
        <taxon>Philodinidae</taxon>
        <taxon>Rotaria</taxon>
    </lineage>
</organism>
<evidence type="ECO:0000313" key="3">
    <source>
        <dbReference type="Proteomes" id="UP000663836"/>
    </source>
</evidence>
<dbReference type="PANTHER" id="PTHR46601:SF1">
    <property type="entry name" value="ADF-H DOMAIN-CONTAINING PROTEIN"/>
    <property type="match status" value="1"/>
</dbReference>
<feature type="compositionally biased region" description="Polar residues" evidence="1">
    <location>
        <begin position="95"/>
        <end position="115"/>
    </location>
</feature>
<dbReference type="Proteomes" id="UP000663836">
    <property type="component" value="Unassembled WGS sequence"/>
</dbReference>
<protein>
    <submittedName>
        <fullName evidence="2">Uncharacterized protein</fullName>
    </submittedName>
</protein>
<feature type="region of interest" description="Disordered" evidence="1">
    <location>
        <begin position="95"/>
        <end position="117"/>
    </location>
</feature>
<dbReference type="EMBL" id="CAJOBD010013553">
    <property type="protein sequence ID" value="CAF4191722.1"/>
    <property type="molecule type" value="Genomic_DNA"/>
</dbReference>
<name>A0A820AMH4_9BILA</name>
<dbReference type="AlphaFoldDB" id="A0A820AMH4"/>
<evidence type="ECO:0000256" key="1">
    <source>
        <dbReference type="SAM" id="MobiDB-lite"/>
    </source>
</evidence>
<gene>
    <name evidence="2" type="ORF">JBS370_LOCUS36061</name>
</gene>